<dbReference type="Pfam" id="PF03713">
    <property type="entry name" value="DUF305"/>
    <property type="match status" value="1"/>
</dbReference>
<dbReference type="InterPro" id="IPR005183">
    <property type="entry name" value="DUF305_CopM-like"/>
</dbReference>
<organism evidence="2 3">
    <name type="scientific">Nocardia alba</name>
    <dbReference type="NCBI Taxonomy" id="225051"/>
    <lineage>
        <taxon>Bacteria</taxon>
        <taxon>Bacillati</taxon>
        <taxon>Actinomycetota</taxon>
        <taxon>Actinomycetes</taxon>
        <taxon>Mycobacteriales</taxon>
        <taxon>Nocardiaceae</taxon>
        <taxon>Nocardia</taxon>
    </lineage>
</organism>
<evidence type="ECO:0000259" key="1">
    <source>
        <dbReference type="Pfam" id="PF03713"/>
    </source>
</evidence>
<reference evidence="2 3" key="1">
    <citation type="submission" date="2019-03" db="EMBL/GenBank/DDBJ databases">
        <title>Genomic Encyclopedia of Type Strains, Phase IV (KMG-IV): sequencing the most valuable type-strain genomes for metagenomic binning, comparative biology and taxonomic classification.</title>
        <authorList>
            <person name="Goeker M."/>
        </authorList>
    </citation>
    <scope>NUCLEOTIDE SEQUENCE [LARGE SCALE GENOMIC DNA]</scope>
    <source>
        <strain evidence="2 3">DSM 44684</strain>
    </source>
</reference>
<proteinExistence type="predicted"/>
<accession>A0A4V2PBA0</accession>
<protein>
    <submittedName>
        <fullName evidence="2">Uncharacterized protein (DUF305 family)</fullName>
    </submittedName>
</protein>
<evidence type="ECO:0000313" key="2">
    <source>
        <dbReference type="EMBL" id="TCJ96645.1"/>
    </source>
</evidence>
<dbReference type="PANTHER" id="PTHR36933:SF1">
    <property type="entry name" value="SLL0788 PROTEIN"/>
    <property type="match status" value="1"/>
</dbReference>
<dbReference type="InterPro" id="IPR012347">
    <property type="entry name" value="Ferritin-like"/>
</dbReference>
<dbReference type="RefSeq" id="WP_067445135.1">
    <property type="nucleotide sequence ID" value="NZ_SMFR01000002.1"/>
</dbReference>
<feature type="domain" description="DUF305" evidence="1">
    <location>
        <begin position="45"/>
        <end position="203"/>
    </location>
</feature>
<evidence type="ECO:0000313" key="3">
    <source>
        <dbReference type="Proteomes" id="UP000294856"/>
    </source>
</evidence>
<keyword evidence="3" id="KW-1185">Reference proteome</keyword>
<dbReference type="STRING" id="1210063.GCA_001612665_00336"/>
<comment type="caution">
    <text evidence="2">The sequence shown here is derived from an EMBL/GenBank/DDBJ whole genome shotgun (WGS) entry which is preliminary data.</text>
</comment>
<name>A0A4V2PBA0_9NOCA</name>
<dbReference type="Gene3D" id="1.20.1260.10">
    <property type="match status" value="1"/>
</dbReference>
<gene>
    <name evidence="2" type="ORF">DFR71_2676</name>
</gene>
<dbReference type="EMBL" id="SMFR01000002">
    <property type="protein sequence ID" value="TCJ96645.1"/>
    <property type="molecule type" value="Genomic_DNA"/>
</dbReference>
<dbReference type="AlphaFoldDB" id="A0A4V2PBA0"/>
<sequence length="214" mass="23270">MSTRRWITATGLAGVAVLLLAIGAAARPLFVDDRTPAEPVLTSIEIGFAQDMLAHHSQALVMISRLDPGVEPAVTALARRIDTVQRGEIGQLTGWLRLAGQPTVNPRPMSWMHHPETHQHTEPSADVSVHDTRMPGMATQQELDALAAARGHDANVLFLRLMQRHHYGGIQMAQTVDRLLDGGIVEQTARDMMSSQGQEAGLMGVLLDSLNDPR</sequence>
<dbReference type="Proteomes" id="UP000294856">
    <property type="component" value="Unassembled WGS sequence"/>
</dbReference>
<dbReference type="OrthoDB" id="26872at2"/>
<dbReference type="PANTHER" id="PTHR36933">
    <property type="entry name" value="SLL0788 PROTEIN"/>
    <property type="match status" value="1"/>
</dbReference>